<dbReference type="SUPFAM" id="SSF56300">
    <property type="entry name" value="Metallo-dependent phosphatases"/>
    <property type="match status" value="1"/>
</dbReference>
<dbReference type="RefSeq" id="WP_369018508.1">
    <property type="nucleotide sequence ID" value="NZ_CP121689.1"/>
</dbReference>
<dbReference type="Gene3D" id="3.60.21.10">
    <property type="match status" value="1"/>
</dbReference>
<feature type="domain" description="Calcineurin-like phosphoesterase" evidence="5">
    <location>
        <begin position="30"/>
        <end position="249"/>
    </location>
</feature>
<keyword evidence="7" id="KW-1185">Reference proteome</keyword>
<name>A0ABZ2YBG4_9BACT</name>
<dbReference type="InterPro" id="IPR029052">
    <property type="entry name" value="Metallo-depent_PP-like"/>
</dbReference>
<organism evidence="6 7">
    <name type="scientific">Thermatribacter velox</name>
    <dbReference type="NCBI Taxonomy" id="3039681"/>
    <lineage>
        <taxon>Bacteria</taxon>
        <taxon>Pseudomonadati</taxon>
        <taxon>Atribacterota</taxon>
        <taxon>Atribacteria</taxon>
        <taxon>Atribacterales</taxon>
        <taxon>Thermatribacteraceae</taxon>
        <taxon>Thermatribacter</taxon>
    </lineage>
</organism>
<evidence type="ECO:0000313" key="7">
    <source>
        <dbReference type="Proteomes" id="UP001461341"/>
    </source>
</evidence>
<dbReference type="PANTHER" id="PTHR42988:SF2">
    <property type="entry name" value="CYCLIC NUCLEOTIDE PHOSPHODIESTERASE CBUA0032-RELATED"/>
    <property type="match status" value="1"/>
</dbReference>
<evidence type="ECO:0000256" key="4">
    <source>
        <dbReference type="ARBA" id="ARBA00025742"/>
    </source>
</evidence>
<proteinExistence type="inferred from homology"/>
<comment type="similarity">
    <text evidence="4">Belongs to the cyclic nucleotide phosphodiesterase class-III family.</text>
</comment>
<dbReference type="PANTHER" id="PTHR42988">
    <property type="entry name" value="PHOSPHOHYDROLASE"/>
    <property type="match status" value="1"/>
</dbReference>
<dbReference type="Pfam" id="PF00149">
    <property type="entry name" value="Metallophos"/>
    <property type="match status" value="1"/>
</dbReference>
<gene>
    <name evidence="6" type="ORF">QBE54_01040</name>
</gene>
<keyword evidence="3" id="KW-0408">Iron</keyword>
<dbReference type="InterPro" id="IPR004843">
    <property type="entry name" value="Calcineurin-like_PHP"/>
</dbReference>
<evidence type="ECO:0000256" key="1">
    <source>
        <dbReference type="ARBA" id="ARBA00022723"/>
    </source>
</evidence>
<reference evidence="6 7" key="1">
    <citation type="submission" date="2023-03" db="EMBL/GenBank/DDBJ databases">
        <title>Novel Species.</title>
        <authorList>
            <person name="Ma S."/>
        </authorList>
    </citation>
    <scope>NUCLEOTIDE SEQUENCE [LARGE SCALE GENOMIC DNA]</scope>
    <source>
        <strain evidence="6 7">B11</strain>
    </source>
</reference>
<dbReference type="EMBL" id="CP121689">
    <property type="protein sequence ID" value="WZL76350.1"/>
    <property type="molecule type" value="Genomic_DNA"/>
</dbReference>
<evidence type="ECO:0000256" key="2">
    <source>
        <dbReference type="ARBA" id="ARBA00022801"/>
    </source>
</evidence>
<keyword evidence="1" id="KW-0479">Metal-binding</keyword>
<dbReference type="InterPro" id="IPR050884">
    <property type="entry name" value="CNP_phosphodiesterase-III"/>
</dbReference>
<sequence>MHRLFRFFWLTLVLTVLWSVSVAWAFGEVKFAVISDPHLSYPAQNTSNTVKMEDASIELFREAIEQINALPNLDFVIVTGDLTKDAEPWNIDLVREMVEEIRVPVYAVLGNHEVSPIPPKNQEPSLASLTGSSKYTTVFALQGYGFDGAKSYWSAEPVPGLLLIGLDTTKVGSWGGTVNKAQLEWLENQLATNQEKLTIVVGHHLLVPFREEEKKPEWQNYYLDNAEEVIALFERYPQVSFYLCGHRHVSTIAVEKNGIWYIENASTVTYPMSYTVYTLTPDTLSYQVIRLTATPELWEVAKSTLLENPFWKPTEDATPEEVLAYYEASDFLNFSMPVRFKKQ</sequence>
<accession>A0ABZ2YBG4</accession>
<keyword evidence="2" id="KW-0378">Hydrolase</keyword>
<evidence type="ECO:0000313" key="6">
    <source>
        <dbReference type="EMBL" id="WZL76350.1"/>
    </source>
</evidence>
<evidence type="ECO:0000256" key="3">
    <source>
        <dbReference type="ARBA" id="ARBA00023004"/>
    </source>
</evidence>
<protein>
    <submittedName>
        <fullName evidence="6">Metallophosphoesterase</fullName>
    </submittedName>
</protein>
<evidence type="ECO:0000259" key="5">
    <source>
        <dbReference type="Pfam" id="PF00149"/>
    </source>
</evidence>
<dbReference type="Proteomes" id="UP001461341">
    <property type="component" value="Chromosome"/>
</dbReference>